<dbReference type="InterPro" id="IPR050727">
    <property type="entry name" value="GH43_arabinanases"/>
</dbReference>
<keyword evidence="4 7" id="KW-0326">Glycosidase</keyword>
<dbReference type="Proteomes" id="UP000289954">
    <property type="component" value="Unassembled WGS sequence"/>
</dbReference>
<evidence type="ECO:0000256" key="4">
    <source>
        <dbReference type="ARBA" id="ARBA00023295"/>
    </source>
</evidence>
<evidence type="ECO:0000256" key="5">
    <source>
        <dbReference type="PIRSR" id="PIRSR606710-1"/>
    </source>
</evidence>
<accession>A0A402DTP8</accession>
<dbReference type="InterPro" id="IPR006710">
    <property type="entry name" value="Glyco_hydro_43"/>
</dbReference>
<organism evidence="9 10">
    <name type="scientific">Cellulomonas biazotea</name>
    <dbReference type="NCBI Taxonomy" id="1709"/>
    <lineage>
        <taxon>Bacteria</taxon>
        <taxon>Bacillati</taxon>
        <taxon>Actinomycetota</taxon>
        <taxon>Actinomycetes</taxon>
        <taxon>Micrococcales</taxon>
        <taxon>Cellulomonadaceae</taxon>
        <taxon>Cellulomonas</taxon>
    </lineage>
</organism>
<dbReference type="InterPro" id="IPR023296">
    <property type="entry name" value="Glyco_hydro_beta-prop_sf"/>
</dbReference>
<dbReference type="GO" id="GO:0004553">
    <property type="term" value="F:hydrolase activity, hydrolyzing O-glycosyl compounds"/>
    <property type="evidence" value="ECO:0007669"/>
    <property type="project" value="InterPro"/>
</dbReference>
<dbReference type="Gene3D" id="2.115.10.20">
    <property type="entry name" value="Glycosyl hydrolase domain, family 43"/>
    <property type="match status" value="1"/>
</dbReference>
<dbReference type="CDD" id="cd08998">
    <property type="entry name" value="GH43_Arb43a-like"/>
    <property type="match status" value="1"/>
</dbReference>
<protein>
    <submittedName>
        <fullName evidence="9">Arabinan endo-1,5-alpha-L-arabinosidase</fullName>
    </submittedName>
</protein>
<reference evidence="9 10" key="1">
    <citation type="submission" date="2019-01" db="EMBL/GenBank/DDBJ databases">
        <title>Draft genome sequence of Cellulomonas takizawaensis strain TKZ-21.</title>
        <authorList>
            <person name="Yamamura H."/>
            <person name="Hayashi T."/>
            <person name="Hamada M."/>
            <person name="Serisawa Y."/>
            <person name="Matsuyama K."/>
            <person name="Nakagawa Y."/>
            <person name="Otoguro M."/>
            <person name="Yanagida F."/>
            <person name="Hayakawa M."/>
        </authorList>
    </citation>
    <scope>NUCLEOTIDE SEQUENCE [LARGE SCALE GENOMIC DNA]</scope>
    <source>
        <strain evidence="9 10">NBRC12680</strain>
    </source>
</reference>
<evidence type="ECO:0000313" key="10">
    <source>
        <dbReference type="Proteomes" id="UP000289954"/>
    </source>
</evidence>
<feature type="site" description="Important for catalytic activity, responsible for pKa modulation of the active site Glu and correct orientation of both the proton donor and substrate" evidence="6">
    <location>
        <position position="214"/>
    </location>
</feature>
<dbReference type="SUPFAM" id="SSF75005">
    <property type="entry name" value="Arabinanase/levansucrase/invertase"/>
    <property type="match status" value="1"/>
</dbReference>
<keyword evidence="3 7" id="KW-0378">Hydrolase</keyword>
<feature type="transmembrane region" description="Helical" evidence="8">
    <location>
        <begin position="42"/>
        <end position="63"/>
    </location>
</feature>
<name>A0A402DTP8_9CELL</name>
<dbReference type="EMBL" id="BIMR01000222">
    <property type="protein sequence ID" value="GCE77519.1"/>
    <property type="molecule type" value="Genomic_DNA"/>
</dbReference>
<comment type="caution">
    <text evidence="9">The sequence shown here is derived from an EMBL/GenBank/DDBJ whole genome shotgun (WGS) entry which is preliminary data.</text>
</comment>
<keyword evidence="8" id="KW-0812">Transmembrane</keyword>
<proteinExistence type="inferred from homology"/>
<evidence type="ECO:0000256" key="2">
    <source>
        <dbReference type="ARBA" id="ARBA00009865"/>
    </source>
</evidence>
<feature type="active site" description="Proton acceptor" evidence="5">
    <location>
        <position position="84"/>
    </location>
</feature>
<evidence type="ECO:0000313" key="9">
    <source>
        <dbReference type="EMBL" id="GCE77519.1"/>
    </source>
</evidence>
<gene>
    <name evidence="9" type="ORF">CBZ_25750</name>
</gene>
<evidence type="ECO:0000256" key="3">
    <source>
        <dbReference type="ARBA" id="ARBA00022801"/>
    </source>
</evidence>
<keyword evidence="10" id="KW-1185">Reference proteome</keyword>
<evidence type="ECO:0000256" key="7">
    <source>
        <dbReference type="RuleBase" id="RU361187"/>
    </source>
</evidence>
<dbReference type="Pfam" id="PF04616">
    <property type="entry name" value="Glyco_hydro_43"/>
    <property type="match status" value="1"/>
</dbReference>
<evidence type="ECO:0000256" key="6">
    <source>
        <dbReference type="PIRSR" id="PIRSR606710-2"/>
    </source>
</evidence>
<dbReference type="AlphaFoldDB" id="A0A402DTP8"/>
<evidence type="ECO:0000256" key="8">
    <source>
        <dbReference type="SAM" id="Phobius"/>
    </source>
</evidence>
<sequence length="390" mass="41562">MPDVTDAPDPSRVPGPHVAVDAVPVADATASGRSPRRRGRRLAVVAAVLVVVLAAGGGLAWWLRPDPAPAAVDLEPTGDLRAHDPALVVGDEGEPWYVFNTGDVREGLGSPQIRRSTDEGRTWEAIGTVWDASTRPDWAYEAVPGVQNFWAPEVLHHDGTWYLYYSASTFGSNRSVIGLTTNTTLDPDDPDYAWVDQGLVWGSEPGETDYNAIDPGVLVDDDGRGWMAFGSFWGGIQLVELTFPSGKAADPEAEPVTLASRTGAPNPIEAPYLVHRDGWYYLFFSRDFCCRGTDSTYNMAVGRSRTVTGPYLDRSGTDLVDDGGEPLLATTGDMVGPGGQSVSGGILAFHWYDAAAGGEITLGLRELAWDDEGWPVATTAPEQAAAAAGS</sequence>
<keyword evidence="8" id="KW-0472">Membrane</keyword>
<dbReference type="PANTHER" id="PTHR43301:SF3">
    <property type="entry name" value="ARABINAN ENDO-1,5-ALPHA-L-ARABINOSIDASE A-RELATED"/>
    <property type="match status" value="1"/>
</dbReference>
<comment type="similarity">
    <text evidence="2 7">Belongs to the glycosyl hydrolase 43 family.</text>
</comment>
<dbReference type="PANTHER" id="PTHR43301">
    <property type="entry name" value="ARABINAN ENDO-1,5-ALPHA-L-ARABINOSIDASE"/>
    <property type="match status" value="1"/>
</dbReference>
<feature type="active site" description="Proton donor" evidence="5">
    <location>
        <position position="269"/>
    </location>
</feature>
<dbReference type="GO" id="GO:0005975">
    <property type="term" value="P:carbohydrate metabolic process"/>
    <property type="evidence" value="ECO:0007669"/>
    <property type="project" value="InterPro"/>
</dbReference>
<keyword evidence="8" id="KW-1133">Transmembrane helix</keyword>
<comment type="pathway">
    <text evidence="1">Glycan metabolism; L-arabinan degradation.</text>
</comment>
<evidence type="ECO:0000256" key="1">
    <source>
        <dbReference type="ARBA" id="ARBA00004834"/>
    </source>
</evidence>